<evidence type="ECO:0000313" key="1">
    <source>
        <dbReference type="EMBL" id="MDT0557671.1"/>
    </source>
</evidence>
<dbReference type="EMBL" id="JAVRIA010000001">
    <property type="protein sequence ID" value="MDT0557671.1"/>
    <property type="molecule type" value="Genomic_DNA"/>
</dbReference>
<sequence>MTSIITGDIINSRSLNDQGLWLSQLKQCLEYLSKGDNRTYEIFRGDSFQIEVKDFLDSFEHAVYIKSCLKCIKGIDIRLAIGIGDKTFQGDKVSESNGEVFQYSGGTLELLKQEKTNLKIKTSHNNLNKELNLYFKLALIAMDNWTVNSAETVKLSLEHKNKLQKDLAQLLGINQEAVSKRLKRAYFEEIQELNRLFREKIAILIQ</sequence>
<name>A0ABU2YHQ2_9FLAO</name>
<protein>
    <submittedName>
        <fullName evidence="1">Transcriptional regulator</fullName>
    </submittedName>
</protein>
<comment type="caution">
    <text evidence="1">The sequence shown here is derived from an EMBL/GenBank/DDBJ whole genome shotgun (WGS) entry which is preliminary data.</text>
</comment>
<gene>
    <name evidence="1" type="ORF">RM697_03380</name>
</gene>
<dbReference type="Proteomes" id="UP001259492">
    <property type="component" value="Unassembled WGS sequence"/>
</dbReference>
<proteinExistence type="predicted"/>
<evidence type="ECO:0000313" key="2">
    <source>
        <dbReference type="Proteomes" id="UP001259492"/>
    </source>
</evidence>
<reference evidence="1 2" key="1">
    <citation type="submission" date="2023-09" db="EMBL/GenBank/DDBJ databases">
        <authorList>
            <person name="Rey-Velasco X."/>
        </authorList>
    </citation>
    <scope>NUCLEOTIDE SEQUENCE [LARGE SCALE GENOMIC DNA]</scope>
    <source>
        <strain evidence="1 2">W332</strain>
    </source>
</reference>
<keyword evidence="2" id="KW-1185">Reference proteome</keyword>
<organism evidence="1 2">
    <name type="scientific">Microcosmobacter mediterraneus</name>
    <dbReference type="NCBI Taxonomy" id="3075607"/>
    <lineage>
        <taxon>Bacteria</taxon>
        <taxon>Pseudomonadati</taxon>
        <taxon>Bacteroidota</taxon>
        <taxon>Flavobacteriia</taxon>
        <taxon>Flavobacteriales</taxon>
        <taxon>Flavobacteriaceae</taxon>
        <taxon>Microcosmobacter</taxon>
    </lineage>
</organism>
<accession>A0ABU2YHQ2</accession>
<dbReference type="RefSeq" id="WP_311426432.1">
    <property type="nucleotide sequence ID" value="NZ_JAVRIA010000001.1"/>
</dbReference>